<accession>A0A151L1S2</accession>
<name>A0A151L1S2_9VIBR</name>
<sequence length="61" mass="6920">MCDIPARPHGLLLDNFSLQASSTIPDDFKKFKIETILKIPGHIAKTQQYGYGQRKEHVPEP</sequence>
<dbReference type="Proteomes" id="UP000075346">
    <property type="component" value="Unassembled WGS sequence"/>
</dbReference>
<dbReference type="EMBL" id="LOBR01000009">
    <property type="protein sequence ID" value="KYN90060.1"/>
    <property type="molecule type" value="Genomic_DNA"/>
</dbReference>
<gene>
    <name evidence="1" type="ORF">ATY37_10550</name>
</gene>
<organism evidence="1 2">
    <name type="scientific">Vibrio cidicii</name>
    <dbReference type="NCBI Taxonomy" id="1763883"/>
    <lineage>
        <taxon>Bacteria</taxon>
        <taxon>Pseudomonadati</taxon>
        <taxon>Pseudomonadota</taxon>
        <taxon>Gammaproteobacteria</taxon>
        <taxon>Vibrionales</taxon>
        <taxon>Vibrionaceae</taxon>
        <taxon>Vibrio</taxon>
    </lineage>
</organism>
<protein>
    <submittedName>
        <fullName evidence="1">Uncharacterized protein</fullName>
    </submittedName>
</protein>
<dbReference type="AlphaFoldDB" id="A0A151L1S2"/>
<evidence type="ECO:0000313" key="2">
    <source>
        <dbReference type="Proteomes" id="UP000075346"/>
    </source>
</evidence>
<comment type="caution">
    <text evidence="1">The sequence shown here is derived from an EMBL/GenBank/DDBJ whole genome shotgun (WGS) entry which is preliminary data.</text>
</comment>
<evidence type="ECO:0000313" key="1">
    <source>
        <dbReference type="EMBL" id="KYN90060.1"/>
    </source>
</evidence>
<reference evidence="2" key="1">
    <citation type="submission" date="2015-12" db="EMBL/GenBank/DDBJ databases">
        <authorList>
            <person name="Shamseldin A."/>
            <person name="Moawad H."/>
            <person name="Abd El-Rahim W.M."/>
            <person name="Sadowsky M.J."/>
        </authorList>
    </citation>
    <scope>NUCLEOTIDE SEQUENCE [LARGE SCALE GENOMIC DNA]</scope>
    <source>
        <strain evidence="2">2538-88</strain>
    </source>
</reference>
<proteinExistence type="predicted"/>